<protein>
    <submittedName>
        <fullName evidence="1">Uncharacterized protein</fullName>
    </submittedName>
</protein>
<sequence>MKQCKCAFDTKDSTFRHMIKPATKSQQFIFNRIPFAAPKNSYAYQLFLKMGLEIPSIEEQERWFSEEYYKEIVKISEKHKEALSIELVTREYISIAKKTQYHRIPVITSILIKLQVYELLQKIKNKSAKFL</sequence>
<dbReference type="RefSeq" id="WP_272135291.1">
    <property type="nucleotide sequence ID" value="NZ_JAQLOI010000001.1"/>
</dbReference>
<proteinExistence type="predicted"/>
<comment type="caution">
    <text evidence="1">The sequence shown here is derived from an EMBL/GenBank/DDBJ whole genome shotgun (WGS) entry which is preliminary data.</text>
</comment>
<name>A0ABT4YQ91_9VIBR</name>
<gene>
    <name evidence="1" type="ORF">PGX00_08620</name>
</gene>
<dbReference type="EMBL" id="JAQLOI010000001">
    <property type="protein sequence ID" value="MDB1123717.1"/>
    <property type="molecule type" value="Genomic_DNA"/>
</dbReference>
<organism evidence="1 2">
    <name type="scientific">Vibrio algarum</name>
    <dbReference type="NCBI Taxonomy" id="3020714"/>
    <lineage>
        <taxon>Bacteria</taxon>
        <taxon>Pseudomonadati</taxon>
        <taxon>Pseudomonadota</taxon>
        <taxon>Gammaproteobacteria</taxon>
        <taxon>Vibrionales</taxon>
        <taxon>Vibrionaceae</taxon>
        <taxon>Vibrio</taxon>
    </lineage>
</organism>
<keyword evidence="2" id="KW-1185">Reference proteome</keyword>
<dbReference type="Proteomes" id="UP001210678">
    <property type="component" value="Unassembled WGS sequence"/>
</dbReference>
<evidence type="ECO:0000313" key="1">
    <source>
        <dbReference type="EMBL" id="MDB1123717.1"/>
    </source>
</evidence>
<evidence type="ECO:0000313" key="2">
    <source>
        <dbReference type="Proteomes" id="UP001210678"/>
    </source>
</evidence>
<reference evidence="1 2" key="1">
    <citation type="submission" date="2023-01" db="EMBL/GenBank/DDBJ databases">
        <title>Vibrio sp. KJ40-1 sp.nov, isolated from marine algae.</title>
        <authorList>
            <person name="Butt M."/>
            <person name="Kim J.M.J."/>
            <person name="Jeon C.O.C."/>
        </authorList>
    </citation>
    <scope>NUCLEOTIDE SEQUENCE [LARGE SCALE GENOMIC DNA]</scope>
    <source>
        <strain evidence="1 2">KJ40-1</strain>
    </source>
</reference>
<accession>A0ABT4YQ91</accession>